<accession>A0A5B7E767</accession>
<dbReference type="AlphaFoldDB" id="A0A5B7E767"/>
<keyword evidence="3" id="KW-1185">Reference proteome</keyword>
<evidence type="ECO:0000256" key="1">
    <source>
        <dbReference type="SAM" id="MobiDB-lite"/>
    </source>
</evidence>
<evidence type="ECO:0000313" key="2">
    <source>
        <dbReference type="EMBL" id="MPC29177.1"/>
    </source>
</evidence>
<feature type="region of interest" description="Disordered" evidence="1">
    <location>
        <begin position="76"/>
        <end position="101"/>
    </location>
</feature>
<gene>
    <name evidence="2" type="ORF">E2C01_022397</name>
</gene>
<feature type="compositionally biased region" description="Pro residues" evidence="1">
    <location>
        <begin position="80"/>
        <end position="95"/>
    </location>
</feature>
<proteinExistence type="predicted"/>
<protein>
    <submittedName>
        <fullName evidence="2">Uncharacterized protein</fullName>
    </submittedName>
</protein>
<name>A0A5B7E767_PORTR</name>
<organism evidence="2 3">
    <name type="scientific">Portunus trituberculatus</name>
    <name type="common">Swimming crab</name>
    <name type="synonym">Neptunus trituberculatus</name>
    <dbReference type="NCBI Taxonomy" id="210409"/>
    <lineage>
        <taxon>Eukaryota</taxon>
        <taxon>Metazoa</taxon>
        <taxon>Ecdysozoa</taxon>
        <taxon>Arthropoda</taxon>
        <taxon>Crustacea</taxon>
        <taxon>Multicrustacea</taxon>
        <taxon>Malacostraca</taxon>
        <taxon>Eumalacostraca</taxon>
        <taxon>Eucarida</taxon>
        <taxon>Decapoda</taxon>
        <taxon>Pleocyemata</taxon>
        <taxon>Brachyura</taxon>
        <taxon>Eubrachyura</taxon>
        <taxon>Portunoidea</taxon>
        <taxon>Portunidae</taxon>
        <taxon>Portuninae</taxon>
        <taxon>Portunus</taxon>
    </lineage>
</organism>
<comment type="caution">
    <text evidence="2">The sequence shown here is derived from an EMBL/GenBank/DDBJ whole genome shotgun (WGS) entry which is preliminary data.</text>
</comment>
<dbReference type="Proteomes" id="UP000324222">
    <property type="component" value="Unassembled WGS sequence"/>
</dbReference>
<dbReference type="EMBL" id="VSRR010002028">
    <property type="protein sequence ID" value="MPC29177.1"/>
    <property type="molecule type" value="Genomic_DNA"/>
</dbReference>
<sequence length="192" mass="20889">MGRRNMASPPAQLDWSHHHHRRRLQRLPAPLLPHTSFPYSPAHNVNILCHILTIGTAMLRECVERNKRASTWQQASVGFLPPPPLPPPPPPPPPSTGWGSDALRLFHSSRASPHSHVTQIDALMQHSNDNGRKHAENNQSKKIPATATQAAVGAAAAAAAAGPAEWTEEPRHRRAHATCPATITHTHALAII</sequence>
<reference evidence="2 3" key="1">
    <citation type="submission" date="2019-05" db="EMBL/GenBank/DDBJ databases">
        <title>Another draft genome of Portunus trituberculatus and its Hox gene families provides insights of decapod evolution.</title>
        <authorList>
            <person name="Jeong J.-H."/>
            <person name="Song I."/>
            <person name="Kim S."/>
            <person name="Choi T."/>
            <person name="Kim D."/>
            <person name="Ryu S."/>
            <person name="Kim W."/>
        </authorList>
    </citation>
    <scope>NUCLEOTIDE SEQUENCE [LARGE SCALE GENOMIC DNA]</scope>
    <source>
        <tissue evidence="2">Muscle</tissue>
    </source>
</reference>
<evidence type="ECO:0000313" key="3">
    <source>
        <dbReference type="Proteomes" id="UP000324222"/>
    </source>
</evidence>